<organism evidence="10 11">
    <name type="scientific">Candidatus Zambryskibacteria bacterium RIFCSPLOWO2_01_FULL_47_14</name>
    <dbReference type="NCBI Taxonomy" id="1802763"/>
    <lineage>
        <taxon>Bacteria</taxon>
        <taxon>Candidatus Zambryskiibacteriota</taxon>
    </lineage>
</organism>
<dbReference type="CDD" id="cd04485">
    <property type="entry name" value="DnaE_OBF"/>
    <property type="match status" value="1"/>
</dbReference>
<dbReference type="GO" id="GO:0003676">
    <property type="term" value="F:nucleic acid binding"/>
    <property type="evidence" value="ECO:0007669"/>
    <property type="project" value="InterPro"/>
</dbReference>
<keyword evidence="5" id="KW-0548">Nucleotidyltransferase</keyword>
<dbReference type="Gene3D" id="1.10.10.1600">
    <property type="entry name" value="Bacterial DNA polymerase III alpha subunit, thumb domain"/>
    <property type="match status" value="1"/>
</dbReference>
<dbReference type="PANTHER" id="PTHR32294:SF0">
    <property type="entry name" value="DNA POLYMERASE III SUBUNIT ALPHA"/>
    <property type="match status" value="1"/>
</dbReference>
<dbReference type="SUPFAM" id="SSF89550">
    <property type="entry name" value="PHP domain-like"/>
    <property type="match status" value="1"/>
</dbReference>
<keyword evidence="7" id="KW-0239">DNA-directed DNA polymerase</keyword>
<dbReference type="InterPro" id="IPR004013">
    <property type="entry name" value="PHP_dom"/>
</dbReference>
<gene>
    <name evidence="10" type="ORF">A3A26_00615</name>
</gene>
<accession>A0A1G2U6J8</accession>
<dbReference type="PANTHER" id="PTHR32294">
    <property type="entry name" value="DNA POLYMERASE III SUBUNIT ALPHA"/>
    <property type="match status" value="1"/>
</dbReference>
<comment type="subcellular location">
    <subcellularLocation>
        <location evidence="1">Cytoplasm</location>
    </subcellularLocation>
</comment>
<dbReference type="Pfam" id="PF02811">
    <property type="entry name" value="PHP"/>
    <property type="match status" value="1"/>
</dbReference>
<proteinExistence type="predicted"/>
<keyword evidence="6" id="KW-0235">DNA replication</keyword>
<dbReference type="InterPro" id="IPR041931">
    <property type="entry name" value="DNA_pol3_alpha_thumb_dom"/>
</dbReference>
<evidence type="ECO:0000256" key="7">
    <source>
        <dbReference type="ARBA" id="ARBA00022932"/>
    </source>
</evidence>
<protein>
    <recommendedName>
        <fullName evidence="3">DNA polymerase III subunit alpha</fullName>
        <ecNumber evidence="2">2.7.7.7</ecNumber>
    </recommendedName>
</protein>
<evidence type="ECO:0000256" key="2">
    <source>
        <dbReference type="ARBA" id="ARBA00012417"/>
    </source>
</evidence>
<dbReference type="NCBIfam" id="NF004226">
    <property type="entry name" value="PRK05673.1"/>
    <property type="match status" value="1"/>
</dbReference>
<reference evidence="10 11" key="1">
    <citation type="journal article" date="2016" name="Nat. Commun.">
        <title>Thousands of microbial genomes shed light on interconnected biogeochemical processes in an aquifer system.</title>
        <authorList>
            <person name="Anantharaman K."/>
            <person name="Brown C.T."/>
            <person name="Hug L.A."/>
            <person name="Sharon I."/>
            <person name="Castelle C.J."/>
            <person name="Probst A.J."/>
            <person name="Thomas B.C."/>
            <person name="Singh A."/>
            <person name="Wilkins M.J."/>
            <person name="Karaoz U."/>
            <person name="Brodie E.L."/>
            <person name="Williams K.H."/>
            <person name="Hubbard S.S."/>
            <person name="Banfield J.F."/>
        </authorList>
    </citation>
    <scope>NUCLEOTIDE SEQUENCE [LARGE SCALE GENOMIC DNA]</scope>
</reference>
<dbReference type="Pfam" id="PF01336">
    <property type="entry name" value="tRNA_anti-codon"/>
    <property type="match status" value="1"/>
</dbReference>
<evidence type="ECO:0000313" key="11">
    <source>
        <dbReference type="Proteomes" id="UP000177068"/>
    </source>
</evidence>
<dbReference type="GO" id="GO:0003887">
    <property type="term" value="F:DNA-directed DNA polymerase activity"/>
    <property type="evidence" value="ECO:0007669"/>
    <property type="project" value="UniProtKB-KW"/>
</dbReference>
<evidence type="ECO:0000259" key="9">
    <source>
        <dbReference type="SMART" id="SM00481"/>
    </source>
</evidence>
<dbReference type="Pfam" id="PF14579">
    <property type="entry name" value="HHH_6"/>
    <property type="match status" value="1"/>
</dbReference>
<keyword evidence="4" id="KW-0808">Transferase</keyword>
<dbReference type="EMBL" id="MHWG01000022">
    <property type="protein sequence ID" value="OHB05095.1"/>
    <property type="molecule type" value="Genomic_DNA"/>
</dbReference>
<evidence type="ECO:0000256" key="5">
    <source>
        <dbReference type="ARBA" id="ARBA00022695"/>
    </source>
</evidence>
<dbReference type="InterPro" id="IPR011708">
    <property type="entry name" value="DNA_pol3_alpha_NTPase_dom"/>
</dbReference>
<evidence type="ECO:0000256" key="1">
    <source>
        <dbReference type="ARBA" id="ARBA00004496"/>
    </source>
</evidence>
<dbReference type="Pfam" id="PF07733">
    <property type="entry name" value="DNA_pol3_alpha"/>
    <property type="match status" value="1"/>
</dbReference>
<dbReference type="GO" id="GO:0005737">
    <property type="term" value="C:cytoplasm"/>
    <property type="evidence" value="ECO:0007669"/>
    <property type="project" value="UniProtKB-SubCell"/>
</dbReference>
<evidence type="ECO:0000313" key="10">
    <source>
        <dbReference type="EMBL" id="OHB05095.1"/>
    </source>
</evidence>
<dbReference type="SMART" id="SM00481">
    <property type="entry name" value="POLIIIAc"/>
    <property type="match status" value="1"/>
</dbReference>
<dbReference type="InterPro" id="IPR004805">
    <property type="entry name" value="DnaE2/DnaE/PolC"/>
</dbReference>
<dbReference type="InterPro" id="IPR029460">
    <property type="entry name" value="DNAPol_HHH"/>
</dbReference>
<sequence length="1056" mass="118293">MSSKFIHLHTHSHYSLLDGMSRIDDLVSEAKKYGMSAIALTDHGSMYGAIEFYKACKAAGIKPIIGVEAYVAKRSRLDKDPTLDSKRYHLTLLAKNLTGYKNLMRLVSLSHTEGFYYKPRMDKEILRKYSEGIICLSGCPAGELANALRSKDMDRAREVVREHQEIFGKENYFLELMIKRGVPGYEFYEKGVMDLSQEFGISVVGTQDSHYLHQDDKEAHETLLLVNTGSDENTKKFDMGDGDYSFISPETAEIYFKDYPHILENTMKVAEIVDLDLTLGSWVFPKYEIPEGQNYEDILKQKAYDGLKEREMGASDSVKERIEYELGIINKKGYAPYFLVVADLLQFAREKGIVSTTRGSAAGSLVSYLVGITTVDPIKYGLPFERFLNPFRPSPPDIDMDIADNRRDEVIEYAKEKYGSSHVAQIGTFGTMMARGAVRDVARALSYPYAIGDRLSKMIPLGSQGFAMTIKRAMEIVPELKTAYDTESDTKKIIDLAQKLEGGARHISVHAAGVVIAPKDVMEYSPIQFDPKGDKIITQYDMYSIEEAGLLKFDFLGIRNLATIAETLARLEKIEGKILKIEDIPTDDKKTFQMLAKGETEGTFQLNGSGMTKALMDLKPTNIHDINVMVALYRPGPMDNIQEYIARKNGKKPITYMHPKMKSFLDTTYGVLVYQDDLLMTAIEVAGYSWGEVDKFRKAVGKKIPEEMKKQHVMFVEGCIKHGKMTPEKAEALWQLFVPFQGYGFNKAHAASYGHIAYVTAYLKANFPEIYMSAVLTAESGDVETVGIMVNECKRMGIEVLPPSINESFSQFSVIKGKDGKYKIRFGLTTIKNFGTGISSSITAERRANGRFKNLADFLDRIKDKNLNKKSLESLIKSGALDDFGERGLLLANLENLLAYHKEQVNSSDNQSSLFSAEALPALRLRSGQPVSQKEKLSWEKELLGLYISGHPLEAYKEKFMNKDMNIAKLADMPEGALTVIGGQVLEARDILTKGNERMVFMKLADLSGATEVAIFPRVLSEFRQFVQPDACIAIKGRVSKRNGTTSFIAEKIKAL</sequence>
<dbReference type="InterPro" id="IPR004365">
    <property type="entry name" value="NA-bd_OB_tRNA"/>
</dbReference>
<comment type="caution">
    <text evidence="10">The sequence shown here is derived from an EMBL/GenBank/DDBJ whole genome shotgun (WGS) entry which is preliminary data.</text>
</comment>
<dbReference type="EC" id="2.7.7.7" evidence="2"/>
<dbReference type="GO" id="GO:0008408">
    <property type="term" value="F:3'-5' exonuclease activity"/>
    <property type="evidence" value="ECO:0007669"/>
    <property type="project" value="InterPro"/>
</dbReference>
<dbReference type="Pfam" id="PF17657">
    <property type="entry name" value="DNA_pol3_finger"/>
    <property type="match status" value="1"/>
</dbReference>
<dbReference type="Proteomes" id="UP000177068">
    <property type="component" value="Unassembled WGS sequence"/>
</dbReference>
<evidence type="ECO:0000256" key="4">
    <source>
        <dbReference type="ARBA" id="ARBA00022679"/>
    </source>
</evidence>
<dbReference type="NCBIfam" id="TIGR00594">
    <property type="entry name" value="polc"/>
    <property type="match status" value="1"/>
</dbReference>
<comment type="catalytic activity">
    <reaction evidence="8">
        <text>DNA(n) + a 2'-deoxyribonucleoside 5'-triphosphate = DNA(n+1) + diphosphate</text>
        <dbReference type="Rhea" id="RHEA:22508"/>
        <dbReference type="Rhea" id="RHEA-COMP:17339"/>
        <dbReference type="Rhea" id="RHEA-COMP:17340"/>
        <dbReference type="ChEBI" id="CHEBI:33019"/>
        <dbReference type="ChEBI" id="CHEBI:61560"/>
        <dbReference type="ChEBI" id="CHEBI:173112"/>
        <dbReference type="EC" id="2.7.7.7"/>
    </reaction>
</comment>
<evidence type="ECO:0000256" key="8">
    <source>
        <dbReference type="ARBA" id="ARBA00049244"/>
    </source>
</evidence>
<name>A0A1G2U6J8_9BACT</name>
<evidence type="ECO:0000256" key="6">
    <source>
        <dbReference type="ARBA" id="ARBA00022705"/>
    </source>
</evidence>
<dbReference type="Gene3D" id="3.20.20.140">
    <property type="entry name" value="Metal-dependent hydrolases"/>
    <property type="match status" value="1"/>
</dbReference>
<dbReference type="InterPro" id="IPR003141">
    <property type="entry name" value="Pol/His_phosphatase_N"/>
</dbReference>
<evidence type="ECO:0000256" key="3">
    <source>
        <dbReference type="ARBA" id="ARBA00019114"/>
    </source>
</evidence>
<dbReference type="GO" id="GO:0006260">
    <property type="term" value="P:DNA replication"/>
    <property type="evidence" value="ECO:0007669"/>
    <property type="project" value="UniProtKB-KW"/>
</dbReference>
<dbReference type="CDD" id="cd12113">
    <property type="entry name" value="PHP_PolIIIA_DnaE3"/>
    <property type="match status" value="1"/>
</dbReference>
<dbReference type="AlphaFoldDB" id="A0A1G2U6J8"/>
<dbReference type="InterPro" id="IPR040982">
    <property type="entry name" value="DNA_pol3_finger"/>
</dbReference>
<feature type="domain" description="Polymerase/histidinol phosphatase N-terminal" evidence="9">
    <location>
        <begin position="6"/>
        <end position="73"/>
    </location>
</feature>
<dbReference type="InterPro" id="IPR016195">
    <property type="entry name" value="Pol/histidinol_Pase-like"/>
</dbReference>
<dbReference type="Gene3D" id="1.10.150.870">
    <property type="match status" value="1"/>
</dbReference>